<dbReference type="AlphaFoldDB" id="A0A127Q0U5"/>
<protein>
    <submittedName>
        <fullName evidence="6">Glycosyl hydrolases 31 family protein</fullName>
    </submittedName>
</protein>
<organism evidence="6 7">
    <name type="scientific">Collimonas pratensis</name>
    <dbReference type="NCBI Taxonomy" id="279113"/>
    <lineage>
        <taxon>Bacteria</taxon>
        <taxon>Pseudomonadati</taxon>
        <taxon>Pseudomonadota</taxon>
        <taxon>Betaproteobacteria</taxon>
        <taxon>Burkholderiales</taxon>
        <taxon>Oxalobacteraceae</taxon>
        <taxon>Collimonas</taxon>
    </lineage>
</organism>
<dbReference type="PANTHER" id="PTHR22762">
    <property type="entry name" value="ALPHA-GLUCOSIDASE"/>
    <property type="match status" value="1"/>
</dbReference>
<dbReference type="SUPFAM" id="SSF74650">
    <property type="entry name" value="Galactose mutarotase-like"/>
    <property type="match status" value="1"/>
</dbReference>
<dbReference type="Gene3D" id="3.20.20.80">
    <property type="entry name" value="Glycosidases"/>
    <property type="match status" value="1"/>
</dbReference>
<dbReference type="InterPro" id="IPR011013">
    <property type="entry name" value="Gal_mutarotase_sf_dom"/>
</dbReference>
<dbReference type="RefSeq" id="WP_082792590.1">
    <property type="nucleotide sequence ID" value="NZ_CP013234.1"/>
</dbReference>
<feature type="domain" description="Glycoside hydrolase family 31 TIM barrel" evidence="3">
    <location>
        <begin position="265"/>
        <end position="592"/>
    </location>
</feature>
<keyword evidence="2 6" id="KW-0378">Hydrolase</keyword>
<evidence type="ECO:0000259" key="4">
    <source>
        <dbReference type="Pfam" id="PF13802"/>
    </source>
</evidence>
<dbReference type="EMBL" id="CP013234">
    <property type="protein sequence ID" value="AMP03252.1"/>
    <property type="molecule type" value="Genomic_DNA"/>
</dbReference>
<gene>
    <name evidence="6" type="ORF">CPter91_0864</name>
</gene>
<dbReference type="GO" id="GO:0004553">
    <property type="term" value="F:hydrolase activity, hydrolyzing O-glycosyl compounds"/>
    <property type="evidence" value="ECO:0007669"/>
    <property type="project" value="InterPro"/>
</dbReference>
<name>A0A127Q0U5_9BURK</name>
<dbReference type="KEGG" id="cpra:CPter91_0864"/>
<dbReference type="InterPro" id="IPR000322">
    <property type="entry name" value="Glyco_hydro_31_TIM"/>
</dbReference>
<dbReference type="SUPFAM" id="SSF51011">
    <property type="entry name" value="Glycosyl hydrolase domain"/>
    <property type="match status" value="1"/>
</dbReference>
<evidence type="ECO:0000259" key="3">
    <source>
        <dbReference type="Pfam" id="PF01055"/>
    </source>
</evidence>
<reference evidence="6 7" key="1">
    <citation type="submission" date="2015-11" db="EMBL/GenBank/DDBJ databases">
        <title>Exploring the genomic traits of fungus-feeding bacterial genus Collimonas.</title>
        <authorList>
            <person name="Song C."/>
            <person name="Schmidt R."/>
            <person name="de Jager V."/>
            <person name="Krzyzanowska D."/>
            <person name="Jongedijk E."/>
            <person name="Cankar K."/>
            <person name="Beekwilder J."/>
            <person name="van Veen A."/>
            <person name="de Boer W."/>
            <person name="van Veen J.A."/>
            <person name="Garbeva P."/>
        </authorList>
    </citation>
    <scope>NUCLEOTIDE SEQUENCE [LARGE SCALE GENOMIC DNA]</scope>
    <source>
        <strain evidence="6 7">Ter91</strain>
    </source>
</reference>
<feature type="domain" description="Glycosyl hydrolase family 31 C-terminal" evidence="5">
    <location>
        <begin position="601"/>
        <end position="685"/>
    </location>
</feature>
<dbReference type="STRING" id="279113.CPter91_0864"/>
<dbReference type="Gene3D" id="2.60.40.1760">
    <property type="entry name" value="glycosyl hydrolase (family 31)"/>
    <property type="match status" value="1"/>
</dbReference>
<accession>A0A127Q0U5</accession>
<dbReference type="Pfam" id="PF21365">
    <property type="entry name" value="Glyco_hydro_31_3rd"/>
    <property type="match status" value="1"/>
</dbReference>
<feature type="domain" description="Glycoside hydrolase family 31 N-terminal" evidence="4">
    <location>
        <begin position="30"/>
        <end position="219"/>
    </location>
</feature>
<evidence type="ECO:0000256" key="1">
    <source>
        <dbReference type="ARBA" id="ARBA00007806"/>
    </source>
</evidence>
<evidence type="ECO:0000313" key="6">
    <source>
        <dbReference type="EMBL" id="AMP03252.1"/>
    </source>
</evidence>
<dbReference type="InterPro" id="IPR017853">
    <property type="entry name" value="GH"/>
</dbReference>
<dbReference type="InterPro" id="IPR025887">
    <property type="entry name" value="Glyco_hydro_31_N_dom"/>
</dbReference>
<keyword evidence="2" id="KW-0326">Glycosidase</keyword>
<evidence type="ECO:0000259" key="5">
    <source>
        <dbReference type="Pfam" id="PF21365"/>
    </source>
</evidence>
<dbReference type="InterPro" id="IPR048395">
    <property type="entry name" value="Glyco_hydro_31_C"/>
</dbReference>
<dbReference type="SUPFAM" id="SSF51445">
    <property type="entry name" value="(Trans)glycosidases"/>
    <property type="match status" value="1"/>
</dbReference>
<evidence type="ECO:0000313" key="7">
    <source>
        <dbReference type="Proteomes" id="UP000074561"/>
    </source>
</evidence>
<dbReference type="PATRIC" id="fig|279113.9.peg.862"/>
<sequence length="823" mass="93321">MSVNHIPEFHLAEKNGATLMLKSAGGHVAHIFVLEQDIIRVMVLPDAQLHFPRTWAIAPGAEPLPLEGRERLSLAGFSLPDFTLRKLDGALQIQTEKIRLTVQLKGLYCSWETRPAGEWKELARDRSTQAVNFGYWDDKVYHYLKRDAEDEMYFGLGERSGDTNRHGRSFSLRTIDAMGYNASSTDVLYKHIPFYITWSKRQQAAFGLFYDTLSEGKLDMGCELDNYHGHYRYFVADHGDLDYYFIAGDSMEQVVQRYTWMTGKPAFTPKWGIGYSGSTMSYTDQPDAQEQMNGFLAGCEQHDMLCDSFHLSSGYTSIGNKRYVFNWNRDKFPDPKAFAEHYLQHGVRLCANIKPCLLQDHPRFSEAESLNLFIKNQDGKPEMVQFWDEVGAYLDFTNPDTIAWWKRGVTTALLEYGIAATWNDNNEFQVLNPRATADGFGQRFKAVEAKGLQTLLMMAASREAQSEFAPGKRPYLVSRSGAAGMQRYVQTWSGDNYTSWQTLKYNIKMGLGLAMSGISNTGHDVGGFSGPAPSPDLLLRWVQFGIFMPRFSIHSWNDDRTVNEAWMYPEITGAIRNLLKLRACLTPYFYDLLWRYHQHYEPMIKPTFLAFPNDPKCFSENDDMLIGPSLLLAAVVEPEQTSRTVYLPAGADWYDFWSGAHHQGGQEITLPAVGEQPPLLARAGSAMAINVAEQHFNRPAHQQGFMLFPHQLDGAFSVEFFDDDGDSNAYLDGKSSLWKIRVQSNAETLDIDLECSGIQPPSDLVTLLLPQHEMRQVVLSAAAILGDAIVNQRREIQLKIKLQSDPKFSIKEKIVSILKRFNQ</sequence>
<dbReference type="OrthoDB" id="176168at2"/>
<dbReference type="GO" id="GO:0005975">
    <property type="term" value="P:carbohydrate metabolic process"/>
    <property type="evidence" value="ECO:0007669"/>
    <property type="project" value="InterPro"/>
</dbReference>
<dbReference type="Gene3D" id="2.60.40.1180">
    <property type="entry name" value="Golgi alpha-mannosidase II"/>
    <property type="match status" value="1"/>
</dbReference>
<proteinExistence type="inferred from homology"/>
<evidence type="ECO:0000256" key="2">
    <source>
        <dbReference type="RuleBase" id="RU361185"/>
    </source>
</evidence>
<dbReference type="Pfam" id="PF01055">
    <property type="entry name" value="Glyco_hydro_31_2nd"/>
    <property type="match status" value="1"/>
</dbReference>
<dbReference type="GO" id="GO:0030246">
    <property type="term" value="F:carbohydrate binding"/>
    <property type="evidence" value="ECO:0007669"/>
    <property type="project" value="InterPro"/>
</dbReference>
<dbReference type="CDD" id="cd06599">
    <property type="entry name" value="GH31_glycosidase_Aec37"/>
    <property type="match status" value="1"/>
</dbReference>
<dbReference type="Proteomes" id="UP000074561">
    <property type="component" value="Chromosome"/>
</dbReference>
<dbReference type="PANTHER" id="PTHR22762:SF165">
    <property type="entry name" value="PUTATIVE (AFU_ORTHOLOGUE AFUA_1G06560)-RELATED"/>
    <property type="match status" value="1"/>
</dbReference>
<dbReference type="Pfam" id="PF13802">
    <property type="entry name" value="Gal_mutarotas_2"/>
    <property type="match status" value="1"/>
</dbReference>
<comment type="similarity">
    <text evidence="1 2">Belongs to the glycosyl hydrolase 31 family.</text>
</comment>
<dbReference type="InterPro" id="IPR013780">
    <property type="entry name" value="Glyco_hydro_b"/>
</dbReference>
<dbReference type="CDD" id="cd14752">
    <property type="entry name" value="GH31_N"/>
    <property type="match status" value="1"/>
</dbReference>